<dbReference type="AlphaFoldDB" id="A0A0S4KK00"/>
<keyword evidence="1" id="KW-0472">Membrane</keyword>
<evidence type="ECO:0000313" key="3">
    <source>
        <dbReference type="Proteomes" id="UP000051952"/>
    </source>
</evidence>
<reference evidence="3" key="1">
    <citation type="submission" date="2015-09" db="EMBL/GenBank/DDBJ databases">
        <authorList>
            <consortium name="Pathogen Informatics"/>
        </authorList>
    </citation>
    <scope>NUCLEOTIDE SEQUENCE [LARGE SCALE GENOMIC DNA]</scope>
    <source>
        <strain evidence="3">Lake Konstanz</strain>
    </source>
</reference>
<name>A0A0S4KK00_BODSA</name>
<keyword evidence="1" id="KW-1133">Transmembrane helix</keyword>
<proteinExistence type="predicted"/>
<evidence type="ECO:0000313" key="2">
    <source>
        <dbReference type="EMBL" id="CUI15325.1"/>
    </source>
</evidence>
<accession>A0A0S4KK00</accession>
<evidence type="ECO:0000256" key="1">
    <source>
        <dbReference type="SAM" id="Phobius"/>
    </source>
</evidence>
<dbReference type="EMBL" id="CYKH01002055">
    <property type="protein sequence ID" value="CUI15325.1"/>
    <property type="molecule type" value="Genomic_DNA"/>
</dbReference>
<dbReference type="VEuPathDB" id="TriTrypDB:BSAL_37960"/>
<keyword evidence="3" id="KW-1185">Reference proteome</keyword>
<feature type="transmembrane region" description="Helical" evidence="1">
    <location>
        <begin position="59"/>
        <end position="80"/>
    </location>
</feature>
<sequence length="134" mass="15007">MCRCLPVFLIEEMFRSALQTQARGYALAHNAHAKARPNFGLRGVGFWTSEVYHKSGQTYWMFVCAFTPFLIVGSVMYAGFFSKLDEIAGGGPQHLDYGWRKDAKQPWEFSFDIGEGFVAGAPRFRPAPGAIPLH</sequence>
<gene>
    <name evidence="2" type="ORF">BSAL_37960</name>
</gene>
<dbReference type="OMA" id="RTYMLAF"/>
<organism evidence="2 3">
    <name type="scientific">Bodo saltans</name>
    <name type="common">Flagellated protozoan</name>
    <dbReference type="NCBI Taxonomy" id="75058"/>
    <lineage>
        <taxon>Eukaryota</taxon>
        <taxon>Discoba</taxon>
        <taxon>Euglenozoa</taxon>
        <taxon>Kinetoplastea</taxon>
        <taxon>Metakinetoplastina</taxon>
        <taxon>Eubodonida</taxon>
        <taxon>Bodonidae</taxon>
        <taxon>Bodo</taxon>
    </lineage>
</organism>
<protein>
    <submittedName>
        <fullName evidence="2">Cytochrome c oxidase subunit IX, putative</fullName>
    </submittedName>
</protein>
<dbReference type="Proteomes" id="UP000051952">
    <property type="component" value="Unassembled WGS sequence"/>
</dbReference>
<keyword evidence="1" id="KW-0812">Transmembrane</keyword>
<dbReference type="OrthoDB" id="275540at2759"/>